<organism evidence="3 4">
    <name type="scientific">Plasmodium inui San Antonio 1</name>
    <dbReference type="NCBI Taxonomy" id="1237626"/>
    <lineage>
        <taxon>Eukaryota</taxon>
        <taxon>Sar</taxon>
        <taxon>Alveolata</taxon>
        <taxon>Apicomplexa</taxon>
        <taxon>Aconoidasida</taxon>
        <taxon>Haemosporida</taxon>
        <taxon>Plasmodiidae</taxon>
        <taxon>Plasmodium</taxon>
        <taxon>Plasmodium (Plasmodium)</taxon>
    </lineage>
</organism>
<feature type="region of interest" description="Disordered" evidence="1">
    <location>
        <begin position="235"/>
        <end position="261"/>
    </location>
</feature>
<feature type="compositionally biased region" description="Polar residues" evidence="1">
    <location>
        <begin position="527"/>
        <end position="543"/>
    </location>
</feature>
<feature type="region of interest" description="Disordered" evidence="1">
    <location>
        <begin position="527"/>
        <end position="547"/>
    </location>
</feature>
<keyword evidence="2" id="KW-0812">Transmembrane</keyword>
<feature type="compositionally biased region" description="Basic and acidic residues" evidence="1">
    <location>
        <begin position="926"/>
        <end position="936"/>
    </location>
</feature>
<accession>W6ZWZ2</accession>
<evidence type="ECO:0000256" key="1">
    <source>
        <dbReference type="SAM" id="MobiDB-lite"/>
    </source>
</evidence>
<keyword evidence="4" id="KW-1185">Reference proteome</keyword>
<sequence>MLLFCLNGQVELGETNLGGDGQMCKMSHHRGGDGQMGKMSYHRGEEDPKWGSSPTCGSQQECLSSLQSLGASPETWCSAPFVGQRPLTFSKPRGHPQGEGGPSGKAQLGEAGKEEGNKAGGEAEDDAGHTPPYNTPIDQSSEDKTITANVYFICYYMLTNYDDEIVGEISHLCKIIIKYWYILHKNLVLMGYFVLLSELFYEGGDSFSARLELLLGSRRFADLLDGHRLSDRLLGGARQSAGESSDSGRAAGGDRGSVPGSLRGIPPGIPPGVNQYSVPPIPQRPSLQDDLHAIFTNLIKSLQPEEHPLIHLDPEANCTLEQLNENIGTYYFRHLYNVFMLRRQSDVYLLRFLRGYLYFRFFNNHTDGVPVVREHFSVNYLLCLYETSNVVYVNRGTYRPQRDSSTILSEDNSLYSLNMYEQLDHKGSHCSGDKSNWTKTRFSHFRNIKDGLKLQDVGLIGDVSILFFLLTNERQVENHLHEVMFTTWDNSRESTGRETKREELVLTNKWWKEIHHFANSIDWGKRSNSQEGISNTSEANSTGHLAPTGDAYREEEEPPLKRKCKCLHFINFYMDALIVMLCTHGTVHSEGENKTETTPVMSHRQITNATNKQPISEEALQNDLVKDILQEYAGLYNSYFYLALQMKWPQGIPNLRMTMEKVFLFLTSRRVKKAHHIDATDDEVDLRQYYLSLLLICMNKCFCVSSLCGYQDLMERYFSKNFIFCLLNVRNPCSYVRELAEYTIQNVHLCRHGGVRSEVGAPSDSCISTQTGGSGVLCVPAHDSSMVDRMEDILNQNSEAISAYVYKKIIDIDSVHSCRKISTLTQFLVMHHFCHVYIFKDICVHIIKYARRMHFLYLDRQRKDEMAVLILTVFNYVLYLFYEHISRNRVELCVRGNYVAQVRSRLLHGDTRVNFCHLRGGAVERSGERGEDSREESVEESVENSGDQGVDQSVDRSGRGRGDQDGHPTVPLGERIRAPTGKGTPRSILHRDHEQREKKKLFLHNSLFFKFHGDLFNVVHLNAVSSDEAKRDYFKNIEEDMRSIINKAGENIPCERLVNILVDDDFYDLYDEKEGRDTTARRNPGEGATKDLKDNNYFNRRKYHQEVHYHDIRHTADHIFHFAKKFLCHEDLYVRFSAHLCALRCLFIFSTRLYELYPKIYQLWGYVKINFRKDDYMNDTVLLKIINYVATIDDQFSPNFILSDIIPELFRKMEKLEMGREMPKQSFEHRFLVNAMLLLVNLSKEESCFENIHPFVIHFCLKCLREGVHEQIKRLTLNIICNFFLSDIPKISQAIQNVRIVKERIDQMYGNGGNSGKNGSNGNNDEKLRTQFLRSLVKDVSIEQPLLFLSCFLQVENMKDVLSLVFHVDLSIVNFLSIYFEFLQMKYRYKCRLHQHCLLVSSHFLGGEHPGRVATPGGGTRGVSQSLA</sequence>
<feature type="compositionally biased region" description="Basic and acidic residues" evidence="1">
    <location>
        <begin position="953"/>
        <end position="966"/>
    </location>
</feature>
<name>W6ZWZ2_9APIC</name>
<dbReference type="SUPFAM" id="SSF48371">
    <property type="entry name" value="ARM repeat"/>
    <property type="match status" value="1"/>
</dbReference>
<dbReference type="Proteomes" id="UP000030640">
    <property type="component" value="Unassembled WGS sequence"/>
</dbReference>
<feature type="region of interest" description="Disordered" evidence="1">
    <location>
        <begin position="28"/>
        <end position="57"/>
    </location>
</feature>
<evidence type="ECO:0000256" key="2">
    <source>
        <dbReference type="SAM" id="Phobius"/>
    </source>
</evidence>
<dbReference type="InterPro" id="IPR016024">
    <property type="entry name" value="ARM-type_fold"/>
</dbReference>
<keyword evidence="2" id="KW-1133">Transmembrane helix</keyword>
<reference evidence="3 4" key="1">
    <citation type="submission" date="2013-02" db="EMBL/GenBank/DDBJ databases">
        <title>The Genome Sequence of Plasmodium inui San Antonio 1.</title>
        <authorList>
            <consortium name="The Broad Institute Genome Sequencing Platform"/>
            <consortium name="The Broad Institute Genome Sequencing Center for Infectious Disease"/>
            <person name="Neafsey D."/>
            <person name="Cheeseman I."/>
            <person name="Volkman S."/>
            <person name="Adams J."/>
            <person name="Walker B."/>
            <person name="Young S.K."/>
            <person name="Zeng Q."/>
            <person name="Gargeya S."/>
            <person name="Fitzgerald M."/>
            <person name="Haas B."/>
            <person name="Abouelleil A."/>
            <person name="Alvarado L."/>
            <person name="Arachchi H.M."/>
            <person name="Berlin A.M."/>
            <person name="Chapman S.B."/>
            <person name="Dewar J."/>
            <person name="Goldberg J."/>
            <person name="Griggs A."/>
            <person name="Gujja S."/>
            <person name="Hansen M."/>
            <person name="Howarth C."/>
            <person name="Imamovic A."/>
            <person name="Larimer J."/>
            <person name="McCowan C."/>
            <person name="Murphy C."/>
            <person name="Neiman D."/>
            <person name="Pearson M."/>
            <person name="Priest M."/>
            <person name="Roberts A."/>
            <person name="Saif S."/>
            <person name="Shea T."/>
            <person name="Sisk P."/>
            <person name="Sykes S."/>
            <person name="Wortman J."/>
            <person name="Nusbaum C."/>
            <person name="Birren B."/>
        </authorList>
    </citation>
    <scope>NUCLEOTIDE SEQUENCE [LARGE SCALE GENOMIC DNA]</scope>
    <source>
        <strain evidence="3 4">San Antonio 1</strain>
    </source>
</reference>
<dbReference type="VEuPathDB" id="PlasmoDB:C922_04260"/>
<proteinExistence type="predicted"/>
<dbReference type="RefSeq" id="XP_008818067.1">
    <property type="nucleotide sequence ID" value="XM_008819845.1"/>
</dbReference>
<protein>
    <submittedName>
        <fullName evidence="3">Uncharacterized protein</fullName>
    </submittedName>
</protein>
<feature type="region of interest" description="Disordered" evidence="1">
    <location>
        <begin position="926"/>
        <end position="992"/>
    </location>
</feature>
<feature type="transmembrane region" description="Helical" evidence="2">
    <location>
        <begin position="1361"/>
        <end position="1382"/>
    </location>
</feature>
<dbReference type="OrthoDB" id="372271at2759"/>
<evidence type="ECO:0000313" key="4">
    <source>
        <dbReference type="Proteomes" id="UP000030640"/>
    </source>
</evidence>
<dbReference type="EMBL" id="KI965480">
    <property type="protein sequence ID" value="EUD65317.1"/>
    <property type="molecule type" value="Genomic_DNA"/>
</dbReference>
<evidence type="ECO:0000313" key="3">
    <source>
        <dbReference type="EMBL" id="EUD65317.1"/>
    </source>
</evidence>
<gene>
    <name evidence="3" type="ORF">C922_04260</name>
</gene>
<feature type="region of interest" description="Disordered" evidence="1">
    <location>
        <begin position="88"/>
        <end position="140"/>
    </location>
</feature>
<keyword evidence="2" id="KW-0472">Membrane</keyword>
<dbReference type="GeneID" id="20039534"/>